<dbReference type="InterPro" id="IPR008207">
    <property type="entry name" value="Sig_transdc_His_kin_Hpt_dom"/>
</dbReference>
<accession>A0A2T5UYH8</accession>
<dbReference type="AlphaFoldDB" id="A0A2T5UYH8"/>
<gene>
    <name evidence="3" type="ORF">C8N35_11126</name>
</gene>
<dbReference type="Proteomes" id="UP000244081">
    <property type="component" value="Unassembled WGS sequence"/>
</dbReference>
<dbReference type="Pfam" id="PF01627">
    <property type="entry name" value="Hpt"/>
    <property type="match status" value="1"/>
</dbReference>
<evidence type="ECO:0000259" key="2">
    <source>
        <dbReference type="Pfam" id="PF01627"/>
    </source>
</evidence>
<dbReference type="Gene3D" id="1.20.120.160">
    <property type="entry name" value="HPT domain"/>
    <property type="match status" value="1"/>
</dbReference>
<sequence length="119" mass="13601">MEQIDQQKWDGLFEDLRTRYLKRLPERLDALKAARDAFKFGTTPELCERLALQTHKMVGSGKTYGFETISSRARIVEDLARQPSASIEDILPSVEALIDECRKVIRDSEPPQAPVLRDI</sequence>
<protein>
    <submittedName>
        <fullName evidence="3">Hpt domain-containing protein</fullName>
    </submittedName>
</protein>
<dbReference type="InterPro" id="IPR036641">
    <property type="entry name" value="HPT_dom_sf"/>
</dbReference>
<evidence type="ECO:0000313" key="3">
    <source>
        <dbReference type="EMBL" id="PTW56563.1"/>
    </source>
</evidence>
<organism evidence="3 4">
    <name type="scientific">Breoghania corrubedonensis</name>
    <dbReference type="NCBI Taxonomy" id="665038"/>
    <lineage>
        <taxon>Bacteria</taxon>
        <taxon>Pseudomonadati</taxon>
        <taxon>Pseudomonadota</taxon>
        <taxon>Alphaproteobacteria</taxon>
        <taxon>Hyphomicrobiales</taxon>
        <taxon>Stappiaceae</taxon>
        <taxon>Breoghania</taxon>
    </lineage>
</organism>
<dbReference type="EMBL" id="QAYG01000011">
    <property type="protein sequence ID" value="PTW56563.1"/>
    <property type="molecule type" value="Genomic_DNA"/>
</dbReference>
<proteinExistence type="predicted"/>
<dbReference type="SUPFAM" id="SSF47226">
    <property type="entry name" value="Histidine-containing phosphotransfer domain, HPT domain"/>
    <property type="match status" value="1"/>
</dbReference>
<comment type="caution">
    <text evidence="3">The sequence shown here is derived from an EMBL/GenBank/DDBJ whole genome shotgun (WGS) entry which is preliminary data.</text>
</comment>
<dbReference type="RefSeq" id="WP_170122196.1">
    <property type="nucleotide sequence ID" value="NZ_QAYG01000011.1"/>
</dbReference>
<dbReference type="GO" id="GO:0004672">
    <property type="term" value="F:protein kinase activity"/>
    <property type="evidence" value="ECO:0007669"/>
    <property type="project" value="UniProtKB-ARBA"/>
</dbReference>
<evidence type="ECO:0000313" key="4">
    <source>
        <dbReference type="Proteomes" id="UP000244081"/>
    </source>
</evidence>
<feature type="domain" description="HPt" evidence="2">
    <location>
        <begin position="15"/>
        <end position="100"/>
    </location>
</feature>
<keyword evidence="4" id="KW-1185">Reference proteome</keyword>
<evidence type="ECO:0000256" key="1">
    <source>
        <dbReference type="ARBA" id="ARBA00023012"/>
    </source>
</evidence>
<name>A0A2T5UYH8_9HYPH</name>
<reference evidence="3 4" key="1">
    <citation type="submission" date="2018-04" db="EMBL/GenBank/DDBJ databases">
        <title>Genomic Encyclopedia of Archaeal and Bacterial Type Strains, Phase II (KMG-II): from individual species to whole genera.</title>
        <authorList>
            <person name="Goeker M."/>
        </authorList>
    </citation>
    <scope>NUCLEOTIDE SEQUENCE [LARGE SCALE GENOMIC DNA]</scope>
    <source>
        <strain evidence="3 4">DSM 23382</strain>
    </source>
</reference>
<keyword evidence="1" id="KW-0902">Two-component regulatory system</keyword>
<dbReference type="GO" id="GO:0000160">
    <property type="term" value="P:phosphorelay signal transduction system"/>
    <property type="evidence" value="ECO:0007669"/>
    <property type="project" value="UniProtKB-KW"/>
</dbReference>